<keyword evidence="4" id="KW-1185">Reference proteome</keyword>
<evidence type="ECO:0000313" key="4">
    <source>
        <dbReference type="Proteomes" id="UP000749311"/>
    </source>
</evidence>
<evidence type="ECO:0000313" key="3">
    <source>
        <dbReference type="EMBL" id="NIH56803.1"/>
    </source>
</evidence>
<dbReference type="Proteomes" id="UP000749311">
    <property type="component" value="Unassembled WGS sequence"/>
</dbReference>
<reference evidence="3 4" key="1">
    <citation type="submission" date="2020-02" db="EMBL/GenBank/DDBJ databases">
        <title>Sequencing the genomes of 1000 actinobacteria strains.</title>
        <authorList>
            <person name="Klenk H.-P."/>
        </authorList>
    </citation>
    <scope>NUCLEOTIDE SEQUENCE [LARGE SCALE GENOMIC DNA]</scope>
    <source>
        <strain evidence="3 4">DSM 19609</strain>
    </source>
</reference>
<dbReference type="Pfam" id="PF00724">
    <property type="entry name" value="Oxidored_FMN"/>
    <property type="match status" value="1"/>
</dbReference>
<dbReference type="Gene3D" id="3.20.20.70">
    <property type="entry name" value="Aldolase class I"/>
    <property type="match status" value="1"/>
</dbReference>
<name>A0ABX0SEI0_9ACTN</name>
<accession>A0ABX0SEI0</accession>
<proteinExistence type="predicted"/>
<sequence length="401" mass="42126">MDDHQATPAATGPGPATIAAVDSGALFRPFGLEGLELSNRLVMAPMTRWFSPGGVPGDEVARYYARRAPHMGLLITEGAFISHPSSGSNQDIPHAYGSAALDGWGRVVEAVHEAGGRIAMQLWHVGLARRQDGPLHPGVPALSPSGVDGLGHTVGRAATRDDLRAITESYAQAAADAQRIGFDGVEVHGAHGFLLDSFVWTRTNRREDEYGGVLTNRVRFPVEVVSAIRDAVGPGFPILYRFSQWKNGAYDARIADDPDELARILRPLADAGVSAFHASTRRFWAPAFDGSPLTLAGWAAKVSGRPAIAVGSAGIDSPGSSGNGSAPSPTSGDGTAHVAEAARRVAAGEFDLLAVGRAVLSDPAWAVKVRAGDPGSILRYRKEDEDTLDGLPRRLGTALGL</sequence>
<gene>
    <name evidence="3" type="ORF">FB473_001448</name>
</gene>
<dbReference type="EMBL" id="JAAMOZ010000001">
    <property type="protein sequence ID" value="NIH56803.1"/>
    <property type="molecule type" value="Genomic_DNA"/>
</dbReference>
<dbReference type="PANTHER" id="PTHR22893:SF55">
    <property type="entry name" value="OXIDOREDUCTASE-RELATED"/>
    <property type="match status" value="1"/>
</dbReference>
<dbReference type="SUPFAM" id="SSF51395">
    <property type="entry name" value="FMN-linked oxidoreductases"/>
    <property type="match status" value="1"/>
</dbReference>
<feature type="region of interest" description="Disordered" evidence="1">
    <location>
        <begin position="313"/>
        <end position="338"/>
    </location>
</feature>
<organism evidence="3 4">
    <name type="scientific">Brooklawnia cerclae</name>
    <dbReference type="NCBI Taxonomy" id="349934"/>
    <lineage>
        <taxon>Bacteria</taxon>
        <taxon>Bacillati</taxon>
        <taxon>Actinomycetota</taxon>
        <taxon>Actinomycetes</taxon>
        <taxon>Propionibacteriales</taxon>
        <taxon>Propionibacteriaceae</taxon>
        <taxon>Brooklawnia</taxon>
    </lineage>
</organism>
<dbReference type="InterPro" id="IPR045247">
    <property type="entry name" value="Oye-like"/>
</dbReference>
<dbReference type="InterPro" id="IPR001155">
    <property type="entry name" value="OxRdtase_FMN_N"/>
</dbReference>
<protein>
    <submittedName>
        <fullName evidence="3">2,4-dienoyl-CoA reductase-like NADH-dependent reductase (Old Yellow Enzyme family)</fullName>
    </submittedName>
</protein>
<dbReference type="InterPro" id="IPR013785">
    <property type="entry name" value="Aldolase_TIM"/>
</dbReference>
<feature type="compositionally biased region" description="Low complexity" evidence="1">
    <location>
        <begin position="317"/>
        <end position="338"/>
    </location>
</feature>
<dbReference type="PANTHER" id="PTHR22893">
    <property type="entry name" value="NADH OXIDOREDUCTASE-RELATED"/>
    <property type="match status" value="1"/>
</dbReference>
<feature type="domain" description="NADH:flavin oxidoreductase/NADH oxidase N-terminal" evidence="2">
    <location>
        <begin position="26"/>
        <end position="256"/>
    </location>
</feature>
<evidence type="ECO:0000259" key="2">
    <source>
        <dbReference type="Pfam" id="PF00724"/>
    </source>
</evidence>
<dbReference type="RefSeq" id="WP_167166019.1">
    <property type="nucleotide sequence ID" value="NZ_BAAAOO010000015.1"/>
</dbReference>
<evidence type="ECO:0000256" key="1">
    <source>
        <dbReference type="SAM" id="MobiDB-lite"/>
    </source>
</evidence>
<comment type="caution">
    <text evidence="3">The sequence shown here is derived from an EMBL/GenBank/DDBJ whole genome shotgun (WGS) entry which is preliminary data.</text>
</comment>